<evidence type="ECO:0000256" key="6">
    <source>
        <dbReference type="ARBA" id="ARBA00023136"/>
    </source>
</evidence>
<dbReference type="PANTHER" id="PTHR42643">
    <property type="entry name" value="IONOTROPIC RECEPTOR 20A-RELATED"/>
    <property type="match status" value="1"/>
</dbReference>
<dbReference type="SUPFAM" id="SSF53850">
    <property type="entry name" value="Periplasmic binding protein-like II"/>
    <property type="match status" value="1"/>
</dbReference>
<keyword evidence="3" id="KW-1003">Cell membrane</keyword>
<keyword evidence="4 9" id="KW-0812">Transmembrane</keyword>
<evidence type="ECO:0000256" key="7">
    <source>
        <dbReference type="ARBA" id="ARBA00023170"/>
    </source>
</evidence>
<evidence type="ECO:0000259" key="11">
    <source>
        <dbReference type="Pfam" id="PF00060"/>
    </source>
</evidence>
<dbReference type="GeneID" id="106123338"/>
<organism evidence="12">
    <name type="scientific">Papilio xuthus</name>
    <name type="common">Asian swallowtail butterfly</name>
    <dbReference type="NCBI Taxonomy" id="66420"/>
    <lineage>
        <taxon>Eukaryota</taxon>
        <taxon>Metazoa</taxon>
        <taxon>Ecdysozoa</taxon>
        <taxon>Arthropoda</taxon>
        <taxon>Hexapoda</taxon>
        <taxon>Insecta</taxon>
        <taxon>Pterygota</taxon>
        <taxon>Neoptera</taxon>
        <taxon>Endopterygota</taxon>
        <taxon>Lepidoptera</taxon>
        <taxon>Glossata</taxon>
        <taxon>Ditrysia</taxon>
        <taxon>Papilionoidea</taxon>
        <taxon>Papilionidae</taxon>
        <taxon>Papilioninae</taxon>
        <taxon>Papilio</taxon>
    </lineage>
</organism>
<feature type="domain" description="Ionotropic glutamate receptor C-terminal" evidence="11">
    <location>
        <begin position="311"/>
        <end position="415"/>
    </location>
</feature>
<sequence>MDLPAFVCAFFAAKNVHLLTAFLCWRSVEVVGVWRECAARGVRMRAAGSCWPLPLPAVGARREGVLLDVHCPHAKVLLDKFFKASVAHAFNHRYSWLLLDTAAAEANGSVDYKVEARSQAMLRFAAVLPDADVVWATPAAAMDVYRVAVGWPLVNTALPSPSAAMWAAWSALPAAAARRRDLAGVRLSAATVVSRPQQFSGWADVSSRAVDTFPKLTYPLMMLLAEDLNFRYDLRQVDAYGEELNGTFGGLAGLLQRGIDIGVASMFMRADRWRALHYAAETIELKGAFIFRQPAQSAVANVFALPFSRGVWAAAGCAACAAGALLAALAALARIAGAPEPALVHITLPDCFTFVMGAICQQGSELAPRLWSLRLVMFCALLSSLFTFTSYAAKVVAILQAPSDALQTIDDLTDSPLALGVQDTTYKKVYFAESEEPATQRLFRRRLAPLGERAYLGVAEGVARVRTGLFAFQVEQGSGYDVISRTFTEREKCGLKEIQAFKLPMVAVPIRRHSGYRDLVASRLRWQREVGLMSRARRLWVAEPPRCGWGGTDAAGVGLRDVMGALHALLAGAAVACALLLAERLAHAVRLSQLRRKRTAPTFEP</sequence>
<gene>
    <name evidence="12" type="primary">LOC106123338</name>
</gene>
<dbReference type="Gene3D" id="1.10.287.70">
    <property type="match status" value="1"/>
</dbReference>
<feature type="transmembrane region" description="Helical" evidence="9">
    <location>
        <begin position="372"/>
        <end position="393"/>
    </location>
</feature>
<dbReference type="GO" id="GO:0005886">
    <property type="term" value="C:plasma membrane"/>
    <property type="evidence" value="ECO:0007669"/>
    <property type="project" value="UniProtKB-SubCell"/>
</dbReference>
<evidence type="ECO:0000256" key="2">
    <source>
        <dbReference type="ARBA" id="ARBA00008685"/>
    </source>
</evidence>
<protein>
    <submittedName>
        <fullName evidence="12">Uncharacterized protein LOC106123338</fullName>
    </submittedName>
</protein>
<comment type="similarity">
    <text evidence="2">Belongs to the glutamate-gated ion channel (TC 1.A.10.1) family.</text>
</comment>
<dbReference type="Gene3D" id="3.40.190.10">
    <property type="entry name" value="Periplasmic binding protein-like II"/>
    <property type="match status" value="1"/>
</dbReference>
<evidence type="ECO:0000256" key="9">
    <source>
        <dbReference type="SAM" id="Phobius"/>
    </source>
</evidence>
<evidence type="ECO:0000256" key="8">
    <source>
        <dbReference type="ARBA" id="ARBA00023180"/>
    </source>
</evidence>
<keyword evidence="8" id="KW-0325">Glycoprotein</keyword>
<evidence type="ECO:0000256" key="4">
    <source>
        <dbReference type="ARBA" id="ARBA00022692"/>
    </source>
</evidence>
<dbReference type="GO" id="GO:0050906">
    <property type="term" value="P:detection of stimulus involved in sensory perception"/>
    <property type="evidence" value="ECO:0007669"/>
    <property type="project" value="UniProtKB-ARBA"/>
</dbReference>
<evidence type="ECO:0000256" key="3">
    <source>
        <dbReference type="ARBA" id="ARBA00022475"/>
    </source>
</evidence>
<evidence type="ECO:0000256" key="1">
    <source>
        <dbReference type="ARBA" id="ARBA00004651"/>
    </source>
</evidence>
<dbReference type="PANTHER" id="PTHR42643:SF33">
    <property type="entry name" value="GLUTAMATE RECEPTOR 2-LIKE PROTEIN"/>
    <property type="match status" value="1"/>
</dbReference>
<keyword evidence="10" id="KW-0732">Signal</keyword>
<dbReference type="InterPro" id="IPR001320">
    <property type="entry name" value="Iontro_rcpt_C"/>
</dbReference>
<dbReference type="InterPro" id="IPR052192">
    <property type="entry name" value="Insect_Ionotropic_Sensory_Rcpt"/>
</dbReference>
<proteinExistence type="inferred from homology"/>
<keyword evidence="5 9" id="KW-1133">Transmembrane helix</keyword>
<evidence type="ECO:0000313" key="12">
    <source>
        <dbReference type="RefSeq" id="XP_013175055.1"/>
    </source>
</evidence>
<accession>A0AAJ6ZLE3</accession>
<dbReference type="Proteomes" id="UP000694872">
    <property type="component" value="Unplaced"/>
</dbReference>
<comment type="subcellular location">
    <subcellularLocation>
        <location evidence="1">Cell membrane</location>
        <topology evidence="1">Multi-pass membrane protein</topology>
    </subcellularLocation>
</comment>
<feature type="transmembrane region" description="Helical" evidence="9">
    <location>
        <begin position="311"/>
        <end position="336"/>
    </location>
</feature>
<dbReference type="Pfam" id="PF00060">
    <property type="entry name" value="Lig_chan"/>
    <property type="match status" value="1"/>
</dbReference>
<dbReference type="GO" id="GO:0015276">
    <property type="term" value="F:ligand-gated monoatomic ion channel activity"/>
    <property type="evidence" value="ECO:0007669"/>
    <property type="project" value="InterPro"/>
</dbReference>
<dbReference type="AlphaFoldDB" id="A0AAJ6ZLE3"/>
<keyword evidence="7" id="KW-0675">Receptor</keyword>
<feature type="chain" id="PRO_5042508750" evidence="10">
    <location>
        <begin position="22"/>
        <end position="605"/>
    </location>
</feature>
<reference evidence="12" key="1">
    <citation type="submission" date="2025-08" db="UniProtKB">
        <authorList>
            <consortium name="RefSeq"/>
        </authorList>
    </citation>
    <scope>IDENTIFICATION</scope>
</reference>
<dbReference type="KEGG" id="pxu:106123338"/>
<dbReference type="RefSeq" id="XP_013175055.1">
    <property type="nucleotide sequence ID" value="XM_013319601.1"/>
</dbReference>
<feature type="signal peptide" evidence="10">
    <location>
        <begin position="1"/>
        <end position="21"/>
    </location>
</feature>
<keyword evidence="6 9" id="KW-0472">Membrane</keyword>
<evidence type="ECO:0000256" key="10">
    <source>
        <dbReference type="SAM" id="SignalP"/>
    </source>
</evidence>
<name>A0AAJ6ZLE3_PAPXU</name>
<evidence type="ECO:0000256" key="5">
    <source>
        <dbReference type="ARBA" id="ARBA00022989"/>
    </source>
</evidence>